<gene>
    <name evidence="3" type="ORF">HCG48_17480</name>
</gene>
<evidence type="ECO:0000313" key="4">
    <source>
        <dbReference type="Proteomes" id="UP000500857"/>
    </source>
</evidence>
<proteinExistence type="predicted"/>
<evidence type="ECO:0000256" key="1">
    <source>
        <dbReference type="SAM" id="MobiDB-lite"/>
    </source>
</evidence>
<reference evidence="3 4" key="1">
    <citation type="submission" date="2020-04" db="EMBL/GenBank/DDBJ databases">
        <authorList>
            <person name="Basu S."/>
            <person name="Maruthanayagam V."/>
            <person name="Chakraborty S."/>
            <person name="Pramanik A."/>
            <person name="Mukherjee J."/>
            <person name="Brink B."/>
        </authorList>
    </citation>
    <scope>NUCLEOTIDE SEQUENCE [LARGE SCALE GENOMIC DNA]</scope>
    <source>
        <strain evidence="3 4">AP17</strain>
    </source>
</reference>
<dbReference type="RefSeq" id="WP_168570287.1">
    <property type="nucleotide sequence ID" value="NZ_CP051167.1"/>
</dbReference>
<feature type="transmembrane region" description="Helical" evidence="2">
    <location>
        <begin position="20"/>
        <end position="38"/>
    </location>
</feature>
<dbReference type="KEGG" id="oxy:HCG48_17480"/>
<keyword evidence="2" id="KW-0812">Transmembrane</keyword>
<evidence type="ECO:0000256" key="2">
    <source>
        <dbReference type="SAM" id="Phobius"/>
    </source>
</evidence>
<accession>A0A6H1U174</accession>
<dbReference type="EMBL" id="CP051167">
    <property type="protein sequence ID" value="QIZ72137.1"/>
    <property type="molecule type" value="Genomic_DNA"/>
</dbReference>
<dbReference type="Proteomes" id="UP000500857">
    <property type="component" value="Chromosome"/>
</dbReference>
<evidence type="ECO:0000313" key="3">
    <source>
        <dbReference type="EMBL" id="QIZ72137.1"/>
    </source>
</evidence>
<feature type="region of interest" description="Disordered" evidence="1">
    <location>
        <begin position="78"/>
        <end position="108"/>
    </location>
</feature>
<organism evidence="3 4">
    <name type="scientific">Oxynema aestuarii AP17</name>
    <dbReference type="NCBI Taxonomy" id="2064643"/>
    <lineage>
        <taxon>Bacteria</taxon>
        <taxon>Bacillati</taxon>
        <taxon>Cyanobacteriota</taxon>
        <taxon>Cyanophyceae</taxon>
        <taxon>Oscillatoriophycideae</taxon>
        <taxon>Oscillatoriales</taxon>
        <taxon>Oscillatoriaceae</taxon>
        <taxon>Oxynema</taxon>
        <taxon>Oxynema aestuarii</taxon>
    </lineage>
</organism>
<feature type="compositionally biased region" description="Low complexity" evidence="1">
    <location>
        <begin position="78"/>
        <end position="104"/>
    </location>
</feature>
<name>A0A6H1U174_9CYAN</name>
<protein>
    <submittedName>
        <fullName evidence="3">Uncharacterized protein</fullName>
    </submittedName>
</protein>
<keyword evidence="2" id="KW-1133">Transmembrane helix</keyword>
<dbReference type="AlphaFoldDB" id="A0A6H1U174"/>
<sequence>MSSPELSSEKKGQFPTDALVILAATVSIFLLGGIFHLLSGGGTAQVKNETTEMTAQSPTAAELETSETEAMAIEESAAMTEAAPTAQTPESAAEAPSAMSADAPETSEVATIADEATIAALQQQLYDQIDQNWQTVPTFDMDLVYEVNLSEDGAIVAYKPVNETAESFIGETPLPNLLDGAAEAATVSPVAKFVVVMTPNGQLQVSPWIDSN</sequence>
<keyword evidence="2" id="KW-0472">Membrane</keyword>
<keyword evidence="4" id="KW-1185">Reference proteome</keyword>